<evidence type="ECO:0000313" key="3">
    <source>
        <dbReference type="Proteomes" id="UP000287033"/>
    </source>
</evidence>
<feature type="non-terminal residue" evidence="2">
    <location>
        <position position="191"/>
    </location>
</feature>
<feature type="non-terminal residue" evidence="2">
    <location>
        <position position="1"/>
    </location>
</feature>
<keyword evidence="3" id="KW-1185">Reference proteome</keyword>
<comment type="caution">
    <text evidence="2">The sequence shown here is derived from an EMBL/GenBank/DDBJ whole genome shotgun (WGS) entry which is preliminary data.</text>
</comment>
<dbReference type="EMBL" id="BEZZ01239749">
    <property type="protein sequence ID" value="GCC48217.1"/>
    <property type="molecule type" value="Genomic_DNA"/>
</dbReference>
<name>A0A401TZZ8_CHIPU</name>
<reference evidence="2 3" key="1">
    <citation type="journal article" date="2018" name="Nat. Ecol. Evol.">
        <title>Shark genomes provide insights into elasmobranch evolution and the origin of vertebrates.</title>
        <authorList>
            <person name="Hara Y"/>
            <person name="Yamaguchi K"/>
            <person name="Onimaru K"/>
            <person name="Kadota M"/>
            <person name="Koyanagi M"/>
            <person name="Keeley SD"/>
            <person name="Tatsumi K"/>
            <person name="Tanaka K"/>
            <person name="Motone F"/>
            <person name="Kageyama Y"/>
            <person name="Nozu R"/>
            <person name="Adachi N"/>
            <person name="Nishimura O"/>
            <person name="Nakagawa R"/>
            <person name="Tanegashima C"/>
            <person name="Kiyatake I"/>
            <person name="Matsumoto R"/>
            <person name="Murakumo K"/>
            <person name="Nishida K"/>
            <person name="Terakita A"/>
            <person name="Kuratani S"/>
            <person name="Sato K"/>
            <person name="Hyodo S Kuraku.S."/>
        </authorList>
    </citation>
    <scope>NUCLEOTIDE SEQUENCE [LARGE SCALE GENOMIC DNA]</scope>
</reference>
<sequence>RQDGDRVDVALVEDTQDQIDDHERRQDQQRHGRQRLLERLRGALEARAQRRRRAEVDHGLLHRIGRLAERDTLRQVERNGDRRELTLMADRQRPHRRAGPLRKGRQRHLFAGQRRLDVDVVQRVDRALQLRQHLEDDVVAVELGEVLRHLALAERVIERVVDQLRLDAVARGGVAVDLQLDRGAVGLLVGG</sequence>
<organism evidence="2 3">
    <name type="scientific">Chiloscyllium punctatum</name>
    <name type="common">Brownbanded bambooshark</name>
    <name type="synonym">Hemiscyllium punctatum</name>
    <dbReference type="NCBI Taxonomy" id="137246"/>
    <lineage>
        <taxon>Eukaryota</taxon>
        <taxon>Metazoa</taxon>
        <taxon>Chordata</taxon>
        <taxon>Craniata</taxon>
        <taxon>Vertebrata</taxon>
        <taxon>Chondrichthyes</taxon>
        <taxon>Elasmobranchii</taxon>
        <taxon>Galeomorphii</taxon>
        <taxon>Galeoidea</taxon>
        <taxon>Orectolobiformes</taxon>
        <taxon>Hemiscylliidae</taxon>
        <taxon>Chiloscyllium</taxon>
    </lineage>
</organism>
<proteinExistence type="predicted"/>
<evidence type="ECO:0000313" key="2">
    <source>
        <dbReference type="EMBL" id="GCC48217.1"/>
    </source>
</evidence>
<protein>
    <submittedName>
        <fullName evidence="2">Uncharacterized protein</fullName>
    </submittedName>
</protein>
<feature type="compositionally biased region" description="Basic and acidic residues" evidence="1">
    <location>
        <begin position="19"/>
        <end position="32"/>
    </location>
</feature>
<feature type="region of interest" description="Disordered" evidence="1">
    <location>
        <begin position="1"/>
        <end position="32"/>
    </location>
</feature>
<dbReference type="Proteomes" id="UP000287033">
    <property type="component" value="Unassembled WGS sequence"/>
</dbReference>
<gene>
    <name evidence="2" type="ORF">chiPu_0032550</name>
</gene>
<evidence type="ECO:0000256" key="1">
    <source>
        <dbReference type="SAM" id="MobiDB-lite"/>
    </source>
</evidence>
<dbReference type="AlphaFoldDB" id="A0A401TZZ8"/>
<accession>A0A401TZZ8</accession>